<organism evidence="7 8">
    <name type="scientific">Musa acuminata subsp. malaccensis</name>
    <name type="common">Wild banana</name>
    <name type="synonym">Musa malaccensis</name>
    <dbReference type="NCBI Taxonomy" id="214687"/>
    <lineage>
        <taxon>Eukaryota</taxon>
        <taxon>Viridiplantae</taxon>
        <taxon>Streptophyta</taxon>
        <taxon>Embryophyta</taxon>
        <taxon>Tracheophyta</taxon>
        <taxon>Spermatophyta</taxon>
        <taxon>Magnoliopsida</taxon>
        <taxon>Liliopsida</taxon>
        <taxon>Zingiberales</taxon>
        <taxon>Musaceae</taxon>
        <taxon>Musa</taxon>
    </lineage>
</organism>
<accession>A0A804JGN3</accession>
<evidence type="ECO:0000256" key="5">
    <source>
        <dbReference type="RuleBase" id="RU362057"/>
    </source>
</evidence>
<keyword evidence="8" id="KW-1185">Reference proteome</keyword>
<evidence type="ECO:0000256" key="1">
    <source>
        <dbReference type="ARBA" id="ARBA00009995"/>
    </source>
</evidence>
<dbReference type="Pfam" id="PF00201">
    <property type="entry name" value="UDPGT"/>
    <property type="match status" value="1"/>
</dbReference>
<evidence type="ECO:0000313" key="8">
    <source>
        <dbReference type="Proteomes" id="UP000012960"/>
    </source>
</evidence>
<evidence type="ECO:0000313" key="7">
    <source>
        <dbReference type="EnsemblPlants" id="Ma06_p15740.1"/>
    </source>
</evidence>
<dbReference type="SUPFAM" id="SSF53756">
    <property type="entry name" value="UDP-Glycosyltransferase/glycogen phosphorylase"/>
    <property type="match status" value="1"/>
</dbReference>
<keyword evidence="2 4" id="KW-0328">Glycosyltransferase</keyword>
<reference evidence="6" key="1">
    <citation type="submission" date="2021-03" db="EMBL/GenBank/DDBJ databases">
        <authorList>
            <consortium name="Genoscope - CEA"/>
            <person name="William W."/>
        </authorList>
    </citation>
    <scope>NUCLEOTIDE SEQUENCE</scope>
    <source>
        <strain evidence="6">Doubled-haploid Pahang</strain>
    </source>
</reference>
<evidence type="ECO:0000256" key="2">
    <source>
        <dbReference type="ARBA" id="ARBA00022676"/>
    </source>
</evidence>
<name>A0A804JGN3_MUSAM</name>
<dbReference type="OMA" id="DESPRIN"/>
<dbReference type="PROSITE" id="PS00375">
    <property type="entry name" value="UDPGT"/>
    <property type="match status" value="1"/>
</dbReference>
<evidence type="ECO:0000256" key="3">
    <source>
        <dbReference type="ARBA" id="ARBA00022679"/>
    </source>
</evidence>
<dbReference type="FunCoup" id="A0A804JGN3">
    <property type="interactions" value="112"/>
</dbReference>
<dbReference type="EnsemblPlants" id="Ma06_t15740.1">
    <property type="protein sequence ID" value="Ma06_p15740.1"/>
    <property type="gene ID" value="Ma06_g15740"/>
</dbReference>
<dbReference type="EC" id="2.4.1.-" evidence="5"/>
<reference evidence="7" key="2">
    <citation type="submission" date="2021-05" db="UniProtKB">
        <authorList>
            <consortium name="EnsemblPlants"/>
        </authorList>
    </citation>
    <scope>IDENTIFICATION</scope>
    <source>
        <strain evidence="7">subsp. malaccensis</strain>
    </source>
</reference>
<dbReference type="Gene3D" id="3.40.50.2000">
    <property type="entry name" value="Glycogen Phosphorylase B"/>
    <property type="match status" value="2"/>
</dbReference>
<dbReference type="CDD" id="cd03784">
    <property type="entry name" value="GT1_Gtf-like"/>
    <property type="match status" value="1"/>
</dbReference>
<gene>
    <name evidence="6" type="ORF">GSMUA_161720.1</name>
</gene>
<comment type="similarity">
    <text evidence="1 4">Belongs to the UDP-glycosyltransferase family.</text>
</comment>
<protein>
    <recommendedName>
        <fullName evidence="5">Glycosyltransferase</fullName>
        <ecNumber evidence="5">2.4.1.-</ecNumber>
    </recommendedName>
</protein>
<proteinExistence type="inferred from homology"/>
<sequence length="478" mass="51427">MEDSNGAAAATRSRRPHVALLPTPGIGHLIPMAELTKLLVARHGFSVTIITLAISASTAQATLLSSLPHSVSSLALAPVPLHDLPPDANIETTMAVAIVRSLPGLRDALSRLRSSDNLVAFVADIFGTDAFDVSRELGVPPYLFFPTNLLTLSLLLHLPELDATTSCEYRDLPAPLRLPGCFPIPGPDLLQPIQDRSNDAYRWVLHQARRSWEAEGILANTFDAMEPEAANILQQTVPGRPPVYLVGPLTQSGKNEADEGAECLRWLDRQPKGSVLFVSFGSGGTLSMAQMAELALGLELSGQRFLWVVKSPSDGGDASEAYFTVQSKEDPFRFLPAGFVDRTREVGLLVPSWAPQAAVLNHAATGGFLSHCGWNSTLESVKAGVPMVAWPLFAEQRQNAAMLAEGSRIALRLPRAEQGIVSREDVARVVKELMEGEEGKAAHQRVAELREASARCLEEGGAAYTALDAVANKWKATN</sequence>
<dbReference type="PANTHER" id="PTHR48046:SF6">
    <property type="entry name" value="GLYCOSYLTRANSFERASE"/>
    <property type="match status" value="1"/>
</dbReference>
<evidence type="ECO:0000313" key="6">
    <source>
        <dbReference type="EMBL" id="CAG1846377.1"/>
    </source>
</evidence>
<dbReference type="InParanoid" id="A0A804JGN3"/>
<dbReference type="OrthoDB" id="5835829at2759"/>
<dbReference type="InterPro" id="IPR002213">
    <property type="entry name" value="UDP_glucos_trans"/>
</dbReference>
<dbReference type="FunFam" id="3.40.50.2000:FF:000051">
    <property type="entry name" value="Glycosyltransferase"/>
    <property type="match status" value="1"/>
</dbReference>
<dbReference type="FunFam" id="3.40.50.2000:FF:000054">
    <property type="entry name" value="Glycosyltransferase"/>
    <property type="match status" value="1"/>
</dbReference>
<dbReference type="Proteomes" id="UP000012960">
    <property type="component" value="Unplaced"/>
</dbReference>
<evidence type="ECO:0000256" key="4">
    <source>
        <dbReference type="RuleBase" id="RU003718"/>
    </source>
</evidence>
<dbReference type="AlphaFoldDB" id="A0A804JGN3"/>
<dbReference type="InterPro" id="IPR035595">
    <property type="entry name" value="UDP_glycos_trans_CS"/>
</dbReference>
<dbReference type="Gramene" id="Ma06_t15740.1">
    <property type="protein sequence ID" value="Ma06_p15740.1"/>
    <property type="gene ID" value="Ma06_g15740"/>
</dbReference>
<keyword evidence="3 4" id="KW-0808">Transferase</keyword>
<dbReference type="PANTHER" id="PTHR48046">
    <property type="entry name" value="UDP-GLYCOSYLTRANSFERASE 72E1"/>
    <property type="match status" value="1"/>
</dbReference>
<dbReference type="GO" id="GO:0035251">
    <property type="term" value="F:UDP-glucosyltransferase activity"/>
    <property type="evidence" value="ECO:0000318"/>
    <property type="project" value="GO_Central"/>
</dbReference>
<dbReference type="EMBL" id="HG996471">
    <property type="protein sequence ID" value="CAG1846377.1"/>
    <property type="molecule type" value="Genomic_DNA"/>
</dbReference>